<accession>A0A090AGT9</accession>
<evidence type="ECO:0000313" key="2">
    <source>
        <dbReference type="Proteomes" id="UP000031623"/>
    </source>
</evidence>
<organism evidence="1 2">
    <name type="scientific">Thioploca ingrica</name>
    <dbReference type="NCBI Taxonomy" id="40754"/>
    <lineage>
        <taxon>Bacteria</taxon>
        <taxon>Pseudomonadati</taxon>
        <taxon>Pseudomonadota</taxon>
        <taxon>Gammaproteobacteria</taxon>
        <taxon>Thiotrichales</taxon>
        <taxon>Thiotrichaceae</taxon>
        <taxon>Thioploca</taxon>
    </lineage>
</organism>
<dbReference type="OrthoDB" id="582231at2"/>
<dbReference type="Proteomes" id="UP000031623">
    <property type="component" value="Chromosome"/>
</dbReference>
<gene>
    <name evidence="1" type="ORF">THII_3191</name>
</gene>
<reference evidence="1 2" key="1">
    <citation type="journal article" date="2014" name="ISME J.">
        <title>Ecophysiology of Thioploca ingrica as revealed by the complete genome sequence supplemented with proteomic evidence.</title>
        <authorList>
            <person name="Kojima H."/>
            <person name="Ogura Y."/>
            <person name="Yamamoto N."/>
            <person name="Togashi T."/>
            <person name="Mori H."/>
            <person name="Watanabe T."/>
            <person name="Nemoto F."/>
            <person name="Kurokawa K."/>
            <person name="Hayashi T."/>
            <person name="Fukui M."/>
        </authorList>
    </citation>
    <scope>NUCLEOTIDE SEQUENCE [LARGE SCALE GENOMIC DNA]</scope>
</reference>
<dbReference type="HOGENOM" id="CLU_1229424_0_0_6"/>
<keyword evidence="2" id="KW-1185">Reference proteome</keyword>
<evidence type="ECO:0000313" key="1">
    <source>
        <dbReference type="EMBL" id="BAP57488.1"/>
    </source>
</evidence>
<proteinExistence type="predicted"/>
<dbReference type="AlphaFoldDB" id="A0A090AGT9"/>
<dbReference type="KEGG" id="tig:THII_3191"/>
<protein>
    <submittedName>
        <fullName evidence="1">Uncharacterized protein</fullName>
    </submittedName>
</protein>
<name>A0A090AGT9_9GAMM</name>
<sequence>MEKLTFSNLSLSSLKRWINLYEYGIAEYDWLKVDSIPLSEDEQQQLQYLKLRLQHSRMLLMNEATIWSRGIYPLLFLVEQGQIQAWSGVALQATYPQFELEGIADGVLGKCVSGFIEAPFLIVVEAKRGLEAVNPVYQLYGQLLAAAHLNWENNSNDPQEIFGCYTVADIWTFIRAEVAEMTADRTTLRVESSREYPEQAEAATIVKILKGIVARYLALTTS</sequence>
<dbReference type="STRING" id="40754.THII_3191"/>
<dbReference type="EMBL" id="AP014633">
    <property type="protein sequence ID" value="BAP57488.1"/>
    <property type="molecule type" value="Genomic_DNA"/>
</dbReference>